<keyword evidence="1" id="KW-1185">Reference proteome</keyword>
<protein>
    <submittedName>
        <fullName evidence="2">Ribosome-binding factor A</fullName>
    </submittedName>
</protein>
<evidence type="ECO:0000313" key="1">
    <source>
        <dbReference type="Proteomes" id="UP000050741"/>
    </source>
</evidence>
<name>A0A183CQU3_GLOPA</name>
<sequence length="44" mass="5026">LIAEEVASFDRFAGHGTNQIDVRVNCVGAEQKEPEMRRRARPRD</sequence>
<reference evidence="1" key="1">
    <citation type="submission" date="2014-05" db="EMBL/GenBank/DDBJ databases">
        <title>The genome and life-stage specific transcriptomes of Globodera pallida elucidate key aspects of plant parasitism by a cyst nematode.</title>
        <authorList>
            <person name="Cotton J.A."/>
            <person name="Lilley C.J."/>
            <person name="Jones L.M."/>
            <person name="Kikuchi T."/>
            <person name="Reid A.J."/>
            <person name="Thorpe P."/>
            <person name="Tsai I.J."/>
            <person name="Beasley H."/>
            <person name="Blok V."/>
            <person name="Cock P.J.A."/>
            <person name="Van den Akker S.E."/>
            <person name="Holroyd N."/>
            <person name="Hunt M."/>
            <person name="Mantelin S."/>
            <person name="Naghra H."/>
            <person name="Pain A."/>
            <person name="Palomares-Rius J.E."/>
            <person name="Zarowiecki M."/>
            <person name="Berriman M."/>
            <person name="Jones J.T."/>
            <person name="Urwin P.E."/>
        </authorList>
    </citation>
    <scope>NUCLEOTIDE SEQUENCE [LARGE SCALE GENOMIC DNA]</scope>
    <source>
        <strain evidence="1">Lindley</strain>
    </source>
</reference>
<dbReference type="AlphaFoldDB" id="A0A183CQU3"/>
<dbReference type="Proteomes" id="UP000050741">
    <property type="component" value="Unassembled WGS sequence"/>
</dbReference>
<proteinExistence type="predicted"/>
<dbReference type="WBParaSite" id="GPLIN_001525100">
    <property type="protein sequence ID" value="GPLIN_001525100"/>
    <property type="gene ID" value="GPLIN_001525100"/>
</dbReference>
<evidence type="ECO:0000313" key="2">
    <source>
        <dbReference type="WBParaSite" id="GPLIN_001525100"/>
    </source>
</evidence>
<accession>A0A183CQU3</accession>
<reference evidence="2" key="2">
    <citation type="submission" date="2016-06" db="UniProtKB">
        <authorList>
            <consortium name="WormBaseParasite"/>
        </authorList>
    </citation>
    <scope>IDENTIFICATION</scope>
</reference>
<organism evidence="1 2">
    <name type="scientific">Globodera pallida</name>
    <name type="common">Potato cyst nematode worm</name>
    <name type="synonym">Heterodera pallida</name>
    <dbReference type="NCBI Taxonomy" id="36090"/>
    <lineage>
        <taxon>Eukaryota</taxon>
        <taxon>Metazoa</taxon>
        <taxon>Ecdysozoa</taxon>
        <taxon>Nematoda</taxon>
        <taxon>Chromadorea</taxon>
        <taxon>Rhabditida</taxon>
        <taxon>Tylenchina</taxon>
        <taxon>Tylenchomorpha</taxon>
        <taxon>Tylenchoidea</taxon>
        <taxon>Heteroderidae</taxon>
        <taxon>Heteroderinae</taxon>
        <taxon>Globodera</taxon>
    </lineage>
</organism>